<dbReference type="PANTHER" id="PTHR47297">
    <property type="match status" value="1"/>
</dbReference>
<evidence type="ECO:0000259" key="1">
    <source>
        <dbReference type="Pfam" id="PF00857"/>
    </source>
</evidence>
<dbReference type="Gene3D" id="3.40.50.850">
    <property type="entry name" value="Isochorismatase-like"/>
    <property type="match status" value="1"/>
</dbReference>
<reference evidence="3" key="1">
    <citation type="submission" date="2018-12" db="EMBL/GenBank/DDBJ databases">
        <title>Tengunoibacter tsumagoiensis gen. nov., sp. nov., Dictyobacter kobayashii sp. nov., D. alpinus sp. nov., and D. joshuensis sp. nov. and description of Dictyobacteraceae fam. nov. within the order Ktedonobacterales isolated from Tengu-no-mugimeshi.</title>
        <authorList>
            <person name="Wang C.M."/>
            <person name="Zheng Y."/>
            <person name="Sakai Y."/>
            <person name="Toyoda A."/>
            <person name="Minakuchi Y."/>
            <person name="Abe K."/>
            <person name="Yokota A."/>
            <person name="Yabe S."/>
        </authorList>
    </citation>
    <scope>NUCLEOTIDE SEQUENCE [LARGE SCALE GENOMIC DNA]</scope>
    <source>
        <strain evidence="3">Uno11</strain>
    </source>
</reference>
<dbReference type="RefSeq" id="WP_126549373.1">
    <property type="nucleotide sequence ID" value="NZ_BIFS01000001.1"/>
</dbReference>
<sequence>MATPIQAEQFLAQANLFLQALLDWEQQLKSASWQELTEVIQHGRAALFSVDMINGFCHEGALSSPRVEGIIPAVVEVFQGAYAAGIRQFILAQDCHTPESVEFANFPPHCQKGTAEADNIPELARLPFADLYTIVQKNSLNGFLGTELGSWLEQHKDLQAAIIVGDCTDLCIYQMAMHLKLYANAHNLPLRVIVPANAVQTYDTPVATAQQLRILPHDGDVLNLMSLYHMSLNGIEVVRSIQAD</sequence>
<dbReference type="SUPFAM" id="SSF52499">
    <property type="entry name" value="Isochorismatase-like hydrolases"/>
    <property type="match status" value="1"/>
</dbReference>
<dbReference type="Pfam" id="PF00857">
    <property type="entry name" value="Isochorismatase"/>
    <property type="match status" value="1"/>
</dbReference>
<dbReference type="GO" id="GO:0008936">
    <property type="term" value="F:nicotinamidase activity"/>
    <property type="evidence" value="ECO:0007669"/>
    <property type="project" value="InterPro"/>
</dbReference>
<protein>
    <submittedName>
        <fullName evidence="2">Nicotinamidase</fullName>
    </submittedName>
</protein>
<keyword evidence="3" id="KW-1185">Reference proteome</keyword>
<feature type="domain" description="Isochorismatase-like" evidence="1">
    <location>
        <begin position="46"/>
        <end position="204"/>
    </location>
</feature>
<dbReference type="InterPro" id="IPR000868">
    <property type="entry name" value="Isochorismatase-like_dom"/>
</dbReference>
<dbReference type="CDD" id="cd00431">
    <property type="entry name" value="cysteine_hydrolases"/>
    <property type="match status" value="1"/>
</dbReference>
<dbReference type="OrthoDB" id="9796485at2"/>
<proteinExistence type="predicted"/>
<accession>A0A402AF35</accession>
<dbReference type="InterPro" id="IPR044717">
    <property type="entry name" value="NIC1"/>
</dbReference>
<dbReference type="PANTHER" id="PTHR47297:SF2">
    <property type="entry name" value="OS02G0606800 PROTEIN"/>
    <property type="match status" value="1"/>
</dbReference>
<dbReference type="EMBL" id="BIFS01000001">
    <property type="protein sequence ID" value="GCE17737.1"/>
    <property type="molecule type" value="Genomic_DNA"/>
</dbReference>
<gene>
    <name evidence="2" type="ORF">KDK_15370</name>
</gene>
<organism evidence="2 3">
    <name type="scientific">Dictyobacter kobayashii</name>
    <dbReference type="NCBI Taxonomy" id="2014872"/>
    <lineage>
        <taxon>Bacteria</taxon>
        <taxon>Bacillati</taxon>
        <taxon>Chloroflexota</taxon>
        <taxon>Ktedonobacteria</taxon>
        <taxon>Ktedonobacterales</taxon>
        <taxon>Dictyobacteraceae</taxon>
        <taxon>Dictyobacter</taxon>
    </lineage>
</organism>
<dbReference type="Proteomes" id="UP000287188">
    <property type="component" value="Unassembled WGS sequence"/>
</dbReference>
<comment type="caution">
    <text evidence="2">The sequence shown here is derived from an EMBL/GenBank/DDBJ whole genome shotgun (WGS) entry which is preliminary data.</text>
</comment>
<evidence type="ECO:0000313" key="2">
    <source>
        <dbReference type="EMBL" id="GCE17737.1"/>
    </source>
</evidence>
<name>A0A402AF35_9CHLR</name>
<dbReference type="GO" id="GO:0019365">
    <property type="term" value="P:pyridine nucleotide salvage"/>
    <property type="evidence" value="ECO:0007669"/>
    <property type="project" value="InterPro"/>
</dbReference>
<dbReference type="AlphaFoldDB" id="A0A402AF35"/>
<evidence type="ECO:0000313" key="3">
    <source>
        <dbReference type="Proteomes" id="UP000287188"/>
    </source>
</evidence>
<dbReference type="InterPro" id="IPR036380">
    <property type="entry name" value="Isochorismatase-like_sf"/>
</dbReference>